<proteinExistence type="predicted"/>
<dbReference type="Gene3D" id="1.20.120.1750">
    <property type="match status" value="1"/>
</dbReference>
<feature type="region of interest" description="Disordered" evidence="1">
    <location>
        <begin position="421"/>
        <end position="474"/>
    </location>
</feature>
<evidence type="ECO:0008006" key="3">
    <source>
        <dbReference type="Google" id="ProtNLM"/>
    </source>
</evidence>
<dbReference type="CDD" id="cd20336">
    <property type="entry name" value="Rcat_RBR"/>
    <property type="match status" value="1"/>
</dbReference>
<reference evidence="2" key="1">
    <citation type="submission" date="2021-01" db="EMBL/GenBank/DDBJ databases">
        <authorList>
            <person name="Corre E."/>
            <person name="Pelletier E."/>
            <person name="Niang G."/>
            <person name="Scheremetjew M."/>
            <person name="Finn R."/>
            <person name="Kale V."/>
            <person name="Holt S."/>
            <person name="Cochrane G."/>
            <person name="Meng A."/>
            <person name="Brown T."/>
            <person name="Cohen L."/>
        </authorList>
    </citation>
    <scope>NUCLEOTIDE SEQUENCE</scope>
    <source>
        <strain evidence="2">UIO037</strain>
    </source>
</reference>
<feature type="compositionally biased region" description="Low complexity" evidence="1">
    <location>
        <begin position="439"/>
        <end position="450"/>
    </location>
</feature>
<name>A0A7S4HDT5_9EUKA</name>
<organism evidence="2">
    <name type="scientific">Prymnesium polylepis</name>
    <dbReference type="NCBI Taxonomy" id="72548"/>
    <lineage>
        <taxon>Eukaryota</taxon>
        <taxon>Haptista</taxon>
        <taxon>Haptophyta</taxon>
        <taxon>Prymnesiophyceae</taxon>
        <taxon>Prymnesiales</taxon>
        <taxon>Prymnesiaceae</taxon>
        <taxon>Prymnesium</taxon>
    </lineage>
</organism>
<gene>
    <name evidence="2" type="ORF">CPOL0286_LOCUS1526</name>
</gene>
<dbReference type="Gene3D" id="3.30.40.10">
    <property type="entry name" value="Zinc/RING finger domain, C3HC4 (zinc finger)"/>
    <property type="match status" value="1"/>
</dbReference>
<dbReference type="GO" id="GO:0004842">
    <property type="term" value="F:ubiquitin-protein transferase activity"/>
    <property type="evidence" value="ECO:0007669"/>
    <property type="project" value="InterPro"/>
</dbReference>
<evidence type="ECO:0000313" key="2">
    <source>
        <dbReference type="EMBL" id="CAE2196172.1"/>
    </source>
</evidence>
<sequence length="492" mass="54334">MSFFQFWLRSANARHHNHYNHPSRGENPPRGSTVIHINNGCKIPVDIHIGEMKLTAVAARERKTKRVPPNQFIGQNCWRAVFLVHGHHELVVAQGRFDGHKKDINLSVPENAARNNERLLGMSYGAYSVLTSAQKYWRQRLVTLKRAREYRKKLAAKLIQRACRAHLHRAPRRCFVCFDSVGWGTMVSLVPAKRCHRVCADCASQHVNIALSEGRMHVRCPGEGCKHLLGEATIQALASREALDARTANVEAANLRRISSLASDDEGFLQFCAQHARKCPACHVLIYRHAGCDHMTCKCGFEFDWNKTDEAKIVKADGSPAVVENKRAAAHAVAWPSLPNRLDAARARRRPPAPNAAIEADMMLVGVQTLHGFHPPEPFADGAFPQPQVLGGLARLAGEDALGGEVLGEEYAGRRRAQSLGAGPLAAPHNGGAVDRQQRPQQRPQHQQQPFLPGVRPNRTARIPAPRTRDEEDAQLAAALAASAEIYARDGP</sequence>
<dbReference type="EMBL" id="HBKO01003018">
    <property type="protein sequence ID" value="CAE2196172.1"/>
    <property type="molecule type" value="Transcribed_RNA"/>
</dbReference>
<dbReference type="GO" id="GO:0016567">
    <property type="term" value="P:protein ubiquitination"/>
    <property type="evidence" value="ECO:0007669"/>
    <property type="project" value="InterPro"/>
</dbReference>
<dbReference type="SUPFAM" id="SSF57850">
    <property type="entry name" value="RING/U-box"/>
    <property type="match status" value="2"/>
</dbReference>
<dbReference type="InterPro" id="IPR013083">
    <property type="entry name" value="Znf_RING/FYVE/PHD"/>
</dbReference>
<evidence type="ECO:0000256" key="1">
    <source>
        <dbReference type="SAM" id="MobiDB-lite"/>
    </source>
</evidence>
<protein>
    <recommendedName>
        <fullName evidence="3">RING-type domain-containing protein</fullName>
    </recommendedName>
</protein>
<dbReference type="PANTHER" id="PTHR11685">
    <property type="entry name" value="RBR FAMILY RING FINGER AND IBR DOMAIN-CONTAINING"/>
    <property type="match status" value="1"/>
</dbReference>
<dbReference type="InterPro" id="IPR031127">
    <property type="entry name" value="E3_UB_ligase_RBR"/>
</dbReference>
<dbReference type="AlphaFoldDB" id="A0A7S4HDT5"/>
<accession>A0A7S4HDT5</accession>